<protein>
    <submittedName>
        <fullName evidence="5">Similar to Saccharomyces cerevisiae YJL039C NUP192 Essential structural subunit of the nuclear pore complex (NPC)</fullName>
    </submittedName>
</protein>
<dbReference type="OrthoDB" id="2019644at2759"/>
<evidence type="ECO:0000256" key="4">
    <source>
        <dbReference type="ARBA" id="ARBA00023242"/>
    </source>
</evidence>
<keyword evidence="6" id="KW-1185">Reference proteome</keyword>
<sequence>MPPTWTTEVFSELYTAIQSAVLNRDQVDVSTLTKLTDLFDQVFEDLQGLSSFPPRSTQHREALAKTPEIESNGTKFQLNQEFLNVTFALSDEISIDENAAAELILNASDNFNRLSLVGIQGGIVSFHLRRQYILDLVRFLLSTSDEEYTDQLNTKFKSFVQRLVAPYKNESLLSRTLRDMKEIENTFVALQEKESRGTFLGQLESREFVETLKMRRDFLLSEHDALGQILTSLIEYDHVDLTKDIATIFTHVQSVDAYNTVLLHYIPAIAQIGLRLDPNQSVEPASLSFNDILKVKNIFKDEKAWKLQYWRGAVQLIYYTYAAGLHRTKSYEGENLKDVDFKTDILDPIKEAIDAGAFELLLFIASDINPSETQFEPFFDFRPQLQFYVSPYKSLGKLSENFLALLFTALERLSEAIITNTADILREMRLNEEDMYLANAQNEVYQDGEDPVGVDLERFFIFISCLYNGRPDAAIQFWSDTDNDLYGFIQWASQCDILIMSAAFSHMFASLASGPNCALAAHKFLSESTTSTSFPSRTKKVVLISWNHIFGTIKDTISRLKPPQPPPSSLILAKAKVIADIPDLDQFDILILTNYLNILSQVVTYSDEAREQLLSSDEIKLVNVLSEFLSFYTPLYGPILNIFAGLALTKTSKFKEQIWLSLDLWLFNTTIAFPQNEYLGANIPAKERFTKLLDTYPSVLGFTQLLETLLRRPETTDGLYSLPYPDKLGEKYRTPGIGPYVDYIINEVFYTAGSTDSLDKESQLSLQRRSVRFIRNCLDVLDSDITVLSTNTGINPDLIVKTPSFLYYLLAHPSAPAMSYLFSSKIYTVLISLASVGIDAISDLSEHHPTVEILLDSLSIIKSVFELQATFLDVVIKASKTSSETGITLSTHGLSSFEDVFLYNLSIISHLALYIGSTNIDLARLSLSLLGRISQSSQFSASSVSTTDSRIRGNRLLSIFETVDESTRIKEGLIEQIERSGDFYLSVETSEKLMLLKEEIIKFIIFNLSKDSRVPTIAHFLLGFKINSDSSLSLDSERGGLASEISLLRSILTIYEGSVAYMSSTSIEKLFTVVASRCGLLVQLLLQNPTSSYLVLDYLREYDFFLRLLDMEPIIELNASWNGLKFDDNNLFFVSESSNTLDEFFSHRASLLKCLSIEIHTAATSGSLSLVSRFTNSLINMDLKRLNTFGTSTATRILSYLDILEFNIPTIRSNEFEVVKIFGDQVVSHFFRKDNTFEDALAELKLLLRVKGLELVATKIISSLDDPEYVKSVGFVIELFTKMRVFAKLRTSQFEYLNSWAKLVLVLVNDSDLSSDVRSMFLLETFQGLIHKLEKYADSDVEYAERVASLLVSLFTMYQDDMASLVRGNEKTNVLSAYQKNSFDRTHLMFKTAILSILKPSSTSGFRSELYVISYKYLGVILENSSNDSDAPSPAIRSCIQVVRASGDRLVEAICDDAINGEGNVRVTALVLLGVLCNLSRRAHSTFLLDSLIKYNLLLLLVQSIARYDSVLLQRGATNSSALFHELMAYKATMSFLLQAARTRQGAAQIIQCGLFNLLKSSQILRIDPDVGVDVPLLMEISANISKGLIAAGRPVDIISVEEVEEPVANGAIIISGAKNHGDSINDNSANNDHSAADPQSTFYSIVAPLFQLVSAVLLSMGSENEPVRARVAGFLQDHELLVVALLRKEVLSAAALDEQQQQNLDILFQPPQQQLSLHQQQQQLLKRNAKLELLVKHVVLLVSLSSQPGI</sequence>
<organism evidence="5 6">
    <name type="scientific">Geotrichum candidum</name>
    <name type="common">Oospora lactis</name>
    <name type="synonym">Dipodascus geotrichum</name>
    <dbReference type="NCBI Taxonomy" id="1173061"/>
    <lineage>
        <taxon>Eukaryota</taxon>
        <taxon>Fungi</taxon>
        <taxon>Dikarya</taxon>
        <taxon>Ascomycota</taxon>
        <taxon>Saccharomycotina</taxon>
        <taxon>Dipodascomycetes</taxon>
        <taxon>Dipodascales</taxon>
        <taxon>Dipodascaceae</taxon>
        <taxon>Geotrichum</taxon>
    </lineage>
</organism>
<dbReference type="GO" id="GO:0006999">
    <property type="term" value="P:nuclear pore organization"/>
    <property type="evidence" value="ECO:0007669"/>
    <property type="project" value="TreeGrafter"/>
</dbReference>
<dbReference type="GO" id="GO:0044611">
    <property type="term" value="C:nuclear pore inner ring"/>
    <property type="evidence" value="ECO:0007669"/>
    <property type="project" value="TreeGrafter"/>
</dbReference>
<comment type="subcellular location">
    <subcellularLocation>
        <location evidence="1">Nucleus</location>
    </subcellularLocation>
</comment>
<accession>A0A0J9X5E3</accession>
<comment type="caution">
    <text evidence="5">The sequence shown here is derived from an EMBL/GenBank/DDBJ whole genome shotgun (WGS) entry which is preliminary data.</text>
</comment>
<evidence type="ECO:0000256" key="1">
    <source>
        <dbReference type="ARBA" id="ARBA00004123"/>
    </source>
</evidence>
<dbReference type="EMBL" id="CCBN010000002">
    <property type="protein sequence ID" value="CDO51988.1"/>
    <property type="molecule type" value="Genomic_DNA"/>
</dbReference>
<gene>
    <name evidence="5" type="ORF">BN980_GECA02s04146g</name>
</gene>
<evidence type="ECO:0000313" key="5">
    <source>
        <dbReference type="EMBL" id="CDO51988.1"/>
    </source>
</evidence>
<evidence type="ECO:0000256" key="2">
    <source>
        <dbReference type="ARBA" id="ARBA00005892"/>
    </source>
</evidence>
<reference evidence="5" key="1">
    <citation type="submission" date="2014-03" db="EMBL/GenBank/DDBJ databases">
        <authorList>
            <person name="Casaregola S."/>
        </authorList>
    </citation>
    <scope>NUCLEOTIDE SEQUENCE [LARGE SCALE GENOMIC DNA]</scope>
    <source>
        <strain evidence="5">CLIB 918</strain>
    </source>
</reference>
<dbReference type="GO" id="GO:0017056">
    <property type="term" value="F:structural constituent of nuclear pore"/>
    <property type="evidence" value="ECO:0007669"/>
    <property type="project" value="TreeGrafter"/>
</dbReference>
<comment type="similarity">
    <text evidence="2">Belongs to the NUP186/NUP192/NUP205 family.</text>
</comment>
<dbReference type="SUPFAM" id="SSF48371">
    <property type="entry name" value="ARM repeat"/>
    <property type="match status" value="1"/>
</dbReference>
<dbReference type="PANTHER" id="PTHR31344:SF0">
    <property type="entry name" value="NUCLEAR PORE COMPLEX PROTEIN NUP205"/>
    <property type="match status" value="1"/>
</dbReference>
<keyword evidence="3" id="KW-0813">Transport</keyword>
<dbReference type="Pfam" id="PF11894">
    <property type="entry name" value="Nup192"/>
    <property type="match status" value="1"/>
</dbReference>
<evidence type="ECO:0000313" key="6">
    <source>
        <dbReference type="Proteomes" id="UP000242525"/>
    </source>
</evidence>
<evidence type="ECO:0000256" key="3">
    <source>
        <dbReference type="ARBA" id="ARBA00022448"/>
    </source>
</evidence>
<dbReference type="PANTHER" id="PTHR31344">
    <property type="entry name" value="NUCLEAR PORE COMPLEX PROTEIN NUP205"/>
    <property type="match status" value="1"/>
</dbReference>
<dbReference type="STRING" id="1173061.A0A0J9X5E3"/>
<proteinExistence type="inferred from homology"/>
<dbReference type="InterPro" id="IPR016024">
    <property type="entry name" value="ARM-type_fold"/>
</dbReference>
<name>A0A0J9X5E3_GEOCN</name>
<keyword evidence="4" id="KW-0539">Nucleus</keyword>
<dbReference type="InterPro" id="IPR021827">
    <property type="entry name" value="Nup186/Nup192/Nup205"/>
</dbReference>
<dbReference type="Proteomes" id="UP000242525">
    <property type="component" value="Unassembled WGS sequence"/>
</dbReference>